<dbReference type="SUPFAM" id="SSF56994">
    <property type="entry name" value="Insulin-like"/>
    <property type="match status" value="1"/>
</dbReference>
<protein>
    <submittedName>
        <fullName evidence="6">Insulin-like peptide</fullName>
    </submittedName>
</protein>
<dbReference type="KEGG" id="tca:103315192"/>
<evidence type="ECO:0000256" key="1">
    <source>
        <dbReference type="ARBA" id="ARBA00022685"/>
    </source>
</evidence>
<name>D6W956_TRICA</name>
<evidence type="ECO:0000313" key="6">
    <source>
        <dbReference type="EMBL" id="EEZ99258.2"/>
    </source>
</evidence>
<evidence type="ECO:0000256" key="3">
    <source>
        <dbReference type="SAM" id="MobiDB-lite"/>
    </source>
</evidence>
<organism evidence="6 7">
    <name type="scientific">Tribolium castaneum</name>
    <name type="common">Red flour beetle</name>
    <dbReference type="NCBI Taxonomy" id="7070"/>
    <lineage>
        <taxon>Eukaryota</taxon>
        <taxon>Metazoa</taxon>
        <taxon>Ecdysozoa</taxon>
        <taxon>Arthropoda</taxon>
        <taxon>Hexapoda</taxon>
        <taxon>Insecta</taxon>
        <taxon>Pterygota</taxon>
        <taxon>Neoptera</taxon>
        <taxon>Endopterygota</taxon>
        <taxon>Coleoptera</taxon>
        <taxon>Polyphaga</taxon>
        <taxon>Cucujiformia</taxon>
        <taxon>Tenebrionidae</taxon>
        <taxon>Tenebrionidae incertae sedis</taxon>
        <taxon>Tribolium</taxon>
    </lineage>
</organism>
<reference evidence="6 7" key="1">
    <citation type="journal article" date="2008" name="Nature">
        <title>The genome of the model beetle and pest Tribolium castaneum.</title>
        <authorList>
            <consortium name="Tribolium Genome Sequencing Consortium"/>
            <person name="Richards S."/>
            <person name="Gibbs R.A."/>
            <person name="Weinstock G.M."/>
            <person name="Brown S.J."/>
            <person name="Denell R."/>
            <person name="Beeman R.W."/>
            <person name="Gibbs R."/>
            <person name="Beeman R.W."/>
            <person name="Brown S.J."/>
            <person name="Bucher G."/>
            <person name="Friedrich M."/>
            <person name="Grimmelikhuijzen C.J."/>
            <person name="Klingler M."/>
            <person name="Lorenzen M."/>
            <person name="Richards S."/>
            <person name="Roth S."/>
            <person name="Schroder R."/>
            <person name="Tautz D."/>
            <person name="Zdobnov E.M."/>
            <person name="Muzny D."/>
            <person name="Gibbs R.A."/>
            <person name="Weinstock G.M."/>
            <person name="Attaway T."/>
            <person name="Bell S."/>
            <person name="Buhay C.J."/>
            <person name="Chandrabose M.N."/>
            <person name="Chavez D."/>
            <person name="Clerk-Blankenburg K.P."/>
            <person name="Cree A."/>
            <person name="Dao M."/>
            <person name="Davis C."/>
            <person name="Chacko J."/>
            <person name="Dinh H."/>
            <person name="Dugan-Rocha S."/>
            <person name="Fowler G."/>
            <person name="Garner T.T."/>
            <person name="Garnes J."/>
            <person name="Gnirke A."/>
            <person name="Hawes A."/>
            <person name="Hernandez J."/>
            <person name="Hines S."/>
            <person name="Holder M."/>
            <person name="Hume J."/>
            <person name="Jhangiani S.N."/>
            <person name="Joshi V."/>
            <person name="Khan Z.M."/>
            <person name="Jackson L."/>
            <person name="Kovar C."/>
            <person name="Kowis A."/>
            <person name="Lee S."/>
            <person name="Lewis L.R."/>
            <person name="Margolis J."/>
            <person name="Morgan M."/>
            <person name="Nazareth L.V."/>
            <person name="Nguyen N."/>
            <person name="Okwuonu G."/>
            <person name="Parker D."/>
            <person name="Richards S."/>
            <person name="Ruiz S.J."/>
            <person name="Santibanez J."/>
            <person name="Savard J."/>
            <person name="Scherer S.E."/>
            <person name="Schneider B."/>
            <person name="Sodergren E."/>
            <person name="Tautz D."/>
            <person name="Vattahil S."/>
            <person name="Villasana D."/>
            <person name="White C.S."/>
            <person name="Wright R."/>
            <person name="Park Y."/>
            <person name="Beeman R.W."/>
            <person name="Lord J."/>
            <person name="Oppert B."/>
            <person name="Lorenzen M."/>
            <person name="Brown S."/>
            <person name="Wang L."/>
            <person name="Savard J."/>
            <person name="Tautz D."/>
            <person name="Richards S."/>
            <person name="Weinstock G."/>
            <person name="Gibbs R.A."/>
            <person name="Liu Y."/>
            <person name="Worley K."/>
            <person name="Weinstock G."/>
            <person name="Elsik C.G."/>
            <person name="Reese J.T."/>
            <person name="Elhaik E."/>
            <person name="Landan G."/>
            <person name="Graur D."/>
            <person name="Arensburger P."/>
            <person name="Atkinson P."/>
            <person name="Beeman R.W."/>
            <person name="Beidler J."/>
            <person name="Brown S.J."/>
            <person name="Demuth J.P."/>
            <person name="Drury D.W."/>
            <person name="Du Y.Z."/>
            <person name="Fujiwara H."/>
            <person name="Lorenzen M."/>
            <person name="Maselli V."/>
            <person name="Osanai M."/>
            <person name="Park Y."/>
            <person name="Robertson H.M."/>
            <person name="Tu Z."/>
            <person name="Wang J.J."/>
            <person name="Wang S."/>
            <person name="Richards S."/>
            <person name="Song H."/>
            <person name="Zhang L."/>
            <person name="Sodergren E."/>
            <person name="Werner D."/>
            <person name="Stanke M."/>
            <person name="Morgenstern B."/>
            <person name="Solovyev V."/>
            <person name="Kosarev P."/>
            <person name="Brown G."/>
            <person name="Chen H.C."/>
            <person name="Ermolaeva O."/>
            <person name="Hlavina W."/>
            <person name="Kapustin Y."/>
            <person name="Kiryutin B."/>
            <person name="Kitts P."/>
            <person name="Maglott D."/>
            <person name="Pruitt K."/>
            <person name="Sapojnikov V."/>
            <person name="Souvorov A."/>
            <person name="Mackey A.J."/>
            <person name="Waterhouse R.M."/>
            <person name="Wyder S."/>
            <person name="Zdobnov E.M."/>
            <person name="Zdobnov E.M."/>
            <person name="Wyder S."/>
            <person name="Kriventseva E.V."/>
            <person name="Kadowaki T."/>
            <person name="Bork P."/>
            <person name="Aranda M."/>
            <person name="Bao R."/>
            <person name="Beermann A."/>
            <person name="Berns N."/>
            <person name="Bolognesi R."/>
            <person name="Bonneton F."/>
            <person name="Bopp D."/>
            <person name="Brown S.J."/>
            <person name="Bucher G."/>
            <person name="Butts T."/>
            <person name="Chaumot A."/>
            <person name="Denell R.E."/>
            <person name="Ferrier D.E."/>
            <person name="Friedrich M."/>
            <person name="Gordon C.M."/>
            <person name="Jindra M."/>
            <person name="Klingler M."/>
            <person name="Lan Q."/>
            <person name="Lattorff H.M."/>
            <person name="Laudet V."/>
            <person name="von Levetsow C."/>
            <person name="Liu Z."/>
            <person name="Lutz R."/>
            <person name="Lynch J.A."/>
            <person name="da Fonseca R.N."/>
            <person name="Posnien N."/>
            <person name="Reuter R."/>
            <person name="Roth S."/>
            <person name="Savard J."/>
            <person name="Schinko J.B."/>
            <person name="Schmitt C."/>
            <person name="Schoppmeier M."/>
            <person name="Schroder R."/>
            <person name="Shippy T.D."/>
            <person name="Simonnet F."/>
            <person name="Marques-Souza H."/>
            <person name="Tautz D."/>
            <person name="Tomoyasu Y."/>
            <person name="Trauner J."/>
            <person name="Van der Zee M."/>
            <person name="Vervoort M."/>
            <person name="Wittkopp N."/>
            <person name="Wimmer E.A."/>
            <person name="Yang X."/>
            <person name="Jones A.K."/>
            <person name="Sattelle D.B."/>
            <person name="Ebert P.R."/>
            <person name="Nelson D."/>
            <person name="Scott J.G."/>
            <person name="Beeman R.W."/>
            <person name="Muthukrishnan S."/>
            <person name="Kramer K.J."/>
            <person name="Arakane Y."/>
            <person name="Beeman R.W."/>
            <person name="Zhu Q."/>
            <person name="Hogenkamp D."/>
            <person name="Dixit R."/>
            <person name="Oppert B."/>
            <person name="Jiang H."/>
            <person name="Zou Z."/>
            <person name="Marshall J."/>
            <person name="Elpidina E."/>
            <person name="Vinokurov K."/>
            <person name="Oppert C."/>
            <person name="Zou Z."/>
            <person name="Evans J."/>
            <person name="Lu Z."/>
            <person name="Zhao P."/>
            <person name="Sumathipala N."/>
            <person name="Altincicek B."/>
            <person name="Vilcinskas A."/>
            <person name="Williams M."/>
            <person name="Hultmark D."/>
            <person name="Hetru C."/>
            <person name="Jiang H."/>
            <person name="Grimmelikhuijzen C.J."/>
            <person name="Hauser F."/>
            <person name="Cazzamali G."/>
            <person name="Williamson M."/>
            <person name="Park Y."/>
            <person name="Li B."/>
            <person name="Tanaka Y."/>
            <person name="Predel R."/>
            <person name="Neupert S."/>
            <person name="Schachtner J."/>
            <person name="Verleyen P."/>
            <person name="Raible F."/>
            <person name="Bork P."/>
            <person name="Friedrich M."/>
            <person name="Walden K.K."/>
            <person name="Robertson H.M."/>
            <person name="Angeli S."/>
            <person name="Foret S."/>
            <person name="Bucher G."/>
            <person name="Schuetz S."/>
            <person name="Maleszka R."/>
            <person name="Wimmer E.A."/>
            <person name="Beeman R.W."/>
            <person name="Lorenzen M."/>
            <person name="Tomoyasu Y."/>
            <person name="Miller S.C."/>
            <person name="Grossmann D."/>
            <person name="Bucher G."/>
        </authorList>
    </citation>
    <scope>NUCLEOTIDE SEQUENCE [LARGE SCALE GENOMIC DNA]</scope>
    <source>
        <strain evidence="6 7">Georgia GA2</strain>
    </source>
</reference>
<gene>
    <name evidence="6" type="primary">AUGUSTUS-3.0.2_00934</name>
    <name evidence="6" type="ORF">TcasGA2_TC000934</name>
</gene>
<evidence type="ECO:0000256" key="4">
    <source>
        <dbReference type="SAM" id="SignalP"/>
    </source>
</evidence>
<feature type="region of interest" description="Disordered" evidence="3">
    <location>
        <begin position="92"/>
        <end position="125"/>
    </location>
</feature>
<evidence type="ECO:0000256" key="2">
    <source>
        <dbReference type="ARBA" id="ARBA00022729"/>
    </source>
</evidence>
<dbReference type="Proteomes" id="UP000007266">
    <property type="component" value="Linkage group 2"/>
</dbReference>
<keyword evidence="7" id="KW-1185">Reference proteome</keyword>
<proteinExistence type="predicted"/>
<feature type="compositionally biased region" description="Basic and acidic residues" evidence="3">
    <location>
        <begin position="92"/>
        <end position="108"/>
    </location>
</feature>
<accession>D6W956</accession>
<reference evidence="6 7" key="2">
    <citation type="journal article" date="2010" name="Nucleic Acids Res.">
        <title>BeetleBase in 2010: revisions to provide comprehensive genomic information for Tribolium castaneum.</title>
        <authorList>
            <person name="Kim H.S."/>
            <person name="Murphy T."/>
            <person name="Xia J."/>
            <person name="Caragea D."/>
            <person name="Park Y."/>
            <person name="Beeman R.W."/>
            <person name="Lorenzen M.D."/>
            <person name="Butcher S."/>
            <person name="Manak J.R."/>
            <person name="Brown S.J."/>
        </authorList>
    </citation>
    <scope>GENOME REANNOTATION</scope>
    <source>
        <strain evidence="6 7">Georgia GA2</strain>
    </source>
</reference>
<dbReference type="GO" id="GO:0005576">
    <property type="term" value="C:extracellular region"/>
    <property type="evidence" value="ECO:0007669"/>
    <property type="project" value="InterPro"/>
</dbReference>
<feature type="domain" description="Insulin-like" evidence="5">
    <location>
        <begin position="28"/>
        <end position="79"/>
    </location>
</feature>
<dbReference type="GO" id="GO:0005179">
    <property type="term" value="F:hormone activity"/>
    <property type="evidence" value="ECO:0007669"/>
    <property type="project" value="InterPro"/>
</dbReference>
<sequence>MNVPKLWLKVCFTLLLAGQIHANIDRKEFFCGKKLVKTLTELCAIYNYPTLPRRRFRRQIVDECCRSQCSRRYLVQYYCMEAHSSIAHLLKAKPEPEKPPERPVEAPKETPVGTTPSHISPNHGHCKCRKRRAKRINKSKRMQGQRNFIHNPVPPANIGHVERSQTPFYIWKFSRVY</sequence>
<dbReference type="InterPro" id="IPR036438">
    <property type="entry name" value="Insulin-like_sf"/>
</dbReference>
<dbReference type="CDD" id="cd00101">
    <property type="entry name" value="IlGF_like"/>
    <property type="match status" value="1"/>
</dbReference>
<dbReference type="EMBL" id="KQ971312">
    <property type="protein sequence ID" value="EEZ99258.2"/>
    <property type="molecule type" value="Genomic_DNA"/>
</dbReference>
<keyword evidence="1" id="KW-0165">Cleavage on pair of basic residues</keyword>
<feature type="signal peptide" evidence="4">
    <location>
        <begin position="1"/>
        <end position="22"/>
    </location>
</feature>
<dbReference type="SMART" id="SM00078">
    <property type="entry name" value="IlGF"/>
    <property type="match status" value="1"/>
</dbReference>
<evidence type="ECO:0000259" key="5">
    <source>
        <dbReference type="SMART" id="SM00078"/>
    </source>
</evidence>
<keyword evidence="2 4" id="KW-0732">Signal</keyword>
<dbReference type="Gene3D" id="1.10.100.10">
    <property type="entry name" value="Insulin-like"/>
    <property type="match status" value="1"/>
</dbReference>
<evidence type="ECO:0000313" key="7">
    <source>
        <dbReference type="Proteomes" id="UP000007266"/>
    </source>
</evidence>
<dbReference type="HOGENOM" id="CLU_1715593_0_0_1"/>
<dbReference type="STRING" id="7070.D6W956"/>
<feature type="chain" id="PRO_5007310530" evidence="4">
    <location>
        <begin position="23"/>
        <end position="177"/>
    </location>
</feature>
<dbReference type="InterPro" id="IPR016179">
    <property type="entry name" value="Insulin-like"/>
</dbReference>
<dbReference type="AlphaFoldDB" id="D6W956"/>
<dbReference type="OrthoDB" id="6707841at2759"/>